<evidence type="ECO:0000313" key="1">
    <source>
        <dbReference type="EMBL" id="CAG8501123.1"/>
    </source>
</evidence>
<sequence>MAIRKVYKKHFDIELEHTDQPLLHVRKISKVMNFLQPVPGFLPILTKGRTATYVTPEFCKQYPIRASVFRSALMLPAIFTRLDSLLLAIELRTQLDLDIKDDYF</sequence>
<comment type="caution">
    <text evidence="1">The sequence shown here is derived from an EMBL/GenBank/DDBJ whole genome shotgun (WGS) entry which is preliminary data.</text>
</comment>
<reference evidence="1" key="1">
    <citation type="submission" date="2021-06" db="EMBL/GenBank/DDBJ databases">
        <authorList>
            <person name="Kallberg Y."/>
            <person name="Tangrot J."/>
            <person name="Rosling A."/>
        </authorList>
    </citation>
    <scope>NUCLEOTIDE SEQUENCE</scope>
    <source>
        <strain evidence="1">AU212A</strain>
    </source>
</reference>
<evidence type="ECO:0000313" key="2">
    <source>
        <dbReference type="Proteomes" id="UP000789860"/>
    </source>
</evidence>
<accession>A0ACA9KYM6</accession>
<gene>
    <name evidence="1" type="ORF">SCALOS_LOCUS3246</name>
</gene>
<organism evidence="1 2">
    <name type="scientific">Scutellospora calospora</name>
    <dbReference type="NCBI Taxonomy" id="85575"/>
    <lineage>
        <taxon>Eukaryota</taxon>
        <taxon>Fungi</taxon>
        <taxon>Fungi incertae sedis</taxon>
        <taxon>Mucoromycota</taxon>
        <taxon>Glomeromycotina</taxon>
        <taxon>Glomeromycetes</taxon>
        <taxon>Diversisporales</taxon>
        <taxon>Gigasporaceae</taxon>
        <taxon>Scutellospora</taxon>
    </lineage>
</organism>
<proteinExistence type="predicted"/>
<dbReference type="EMBL" id="CAJVPM010003422">
    <property type="protein sequence ID" value="CAG8501123.1"/>
    <property type="molecule type" value="Genomic_DNA"/>
</dbReference>
<keyword evidence="2" id="KW-1185">Reference proteome</keyword>
<protein>
    <submittedName>
        <fullName evidence="1">553_t:CDS:1</fullName>
    </submittedName>
</protein>
<name>A0ACA9KYM6_9GLOM</name>
<dbReference type="Proteomes" id="UP000789860">
    <property type="component" value="Unassembled WGS sequence"/>
</dbReference>